<protein>
    <submittedName>
        <fullName evidence="1">Uncharacterized protein</fullName>
    </submittedName>
</protein>
<comment type="caution">
    <text evidence="1">The sequence shown here is derived from an EMBL/GenBank/DDBJ whole genome shotgun (WGS) entry which is preliminary data.</text>
</comment>
<name>A0ABY2FVB7_9FLAO</name>
<sequence>MFCIRNKVYDLKHQWTMGFITFNYNSLLLNCTVTMVSSIL</sequence>
<organism evidence="1 2">
    <name type="scientific">Chryseobacterium daecheongense</name>
    <dbReference type="NCBI Taxonomy" id="192389"/>
    <lineage>
        <taxon>Bacteria</taxon>
        <taxon>Pseudomonadati</taxon>
        <taxon>Bacteroidota</taxon>
        <taxon>Flavobacteriia</taxon>
        <taxon>Flavobacteriales</taxon>
        <taxon>Weeksellaceae</taxon>
        <taxon>Chryseobacterium group</taxon>
        <taxon>Chryseobacterium</taxon>
    </lineage>
</organism>
<accession>A0ABY2FVB7</accession>
<gene>
    <name evidence="1" type="ORF">BCF50_1846</name>
</gene>
<evidence type="ECO:0000313" key="1">
    <source>
        <dbReference type="EMBL" id="TDX92904.1"/>
    </source>
</evidence>
<keyword evidence="2" id="KW-1185">Reference proteome</keyword>
<dbReference type="EMBL" id="SOQW01000002">
    <property type="protein sequence ID" value="TDX92904.1"/>
    <property type="molecule type" value="Genomic_DNA"/>
</dbReference>
<reference evidence="1 2" key="1">
    <citation type="submission" date="2019-03" db="EMBL/GenBank/DDBJ databases">
        <title>Genomic Encyclopedia of Archaeal and Bacterial Type Strains, Phase II (KMG-II): from individual species to whole genera.</title>
        <authorList>
            <person name="Goeker M."/>
        </authorList>
    </citation>
    <scope>NUCLEOTIDE SEQUENCE [LARGE SCALE GENOMIC DNA]</scope>
    <source>
        <strain evidence="1 2">DSM 15235</strain>
    </source>
</reference>
<dbReference type="Proteomes" id="UP000295709">
    <property type="component" value="Unassembled WGS sequence"/>
</dbReference>
<proteinExistence type="predicted"/>
<evidence type="ECO:0000313" key="2">
    <source>
        <dbReference type="Proteomes" id="UP000295709"/>
    </source>
</evidence>